<dbReference type="RefSeq" id="WP_343948419.1">
    <property type="nucleotide sequence ID" value="NZ_BAAAHQ010000002.1"/>
</dbReference>
<keyword evidence="2" id="KW-1185">Reference proteome</keyword>
<dbReference type="Proteomes" id="UP001501578">
    <property type="component" value="Unassembled WGS sequence"/>
</dbReference>
<name>A0ABP3Z7H4_9ACTN</name>
<sequence length="306" mass="32738">MTSERYQAAVRQARDLLRWRSPLRAELWASRLAAELADEQEAGELDTALAGDPSREAALIAAALSSVGAPAEAARPADPWTKRLGQVECVGAWYGRADRYGEQTLAALSFVYASGKEPHVLVVGIDQVHGGLAVDAVVEEPKFLDDLTLPESDPAATAARVVTAFRLTGALLEARVADTFAPLRAFALARATPLAAETVPEAAVAVEFPDLPGAEEAFEALREFVGDRPLWWSPSRVSAFLQVWLPREAILSDAAIQAVPEVTRAWTRATADEPEILARIDADAPGLPARMADDSLASLRKRLAGG</sequence>
<organism evidence="1 2">
    <name type="scientific">Nonomuraea longicatena</name>
    <dbReference type="NCBI Taxonomy" id="83682"/>
    <lineage>
        <taxon>Bacteria</taxon>
        <taxon>Bacillati</taxon>
        <taxon>Actinomycetota</taxon>
        <taxon>Actinomycetes</taxon>
        <taxon>Streptosporangiales</taxon>
        <taxon>Streptosporangiaceae</taxon>
        <taxon>Nonomuraea</taxon>
    </lineage>
</organism>
<reference evidence="2" key="1">
    <citation type="journal article" date="2019" name="Int. J. Syst. Evol. Microbiol.">
        <title>The Global Catalogue of Microorganisms (GCM) 10K type strain sequencing project: providing services to taxonomists for standard genome sequencing and annotation.</title>
        <authorList>
            <consortium name="The Broad Institute Genomics Platform"/>
            <consortium name="The Broad Institute Genome Sequencing Center for Infectious Disease"/>
            <person name="Wu L."/>
            <person name="Ma J."/>
        </authorList>
    </citation>
    <scope>NUCLEOTIDE SEQUENCE [LARGE SCALE GENOMIC DNA]</scope>
    <source>
        <strain evidence="2">JCM 11136</strain>
    </source>
</reference>
<proteinExistence type="predicted"/>
<accession>A0ABP3Z7H4</accession>
<protein>
    <submittedName>
        <fullName evidence="1">Uncharacterized protein</fullName>
    </submittedName>
</protein>
<evidence type="ECO:0000313" key="1">
    <source>
        <dbReference type="EMBL" id="GAA0915164.1"/>
    </source>
</evidence>
<comment type="caution">
    <text evidence="1">The sequence shown here is derived from an EMBL/GenBank/DDBJ whole genome shotgun (WGS) entry which is preliminary data.</text>
</comment>
<dbReference type="EMBL" id="BAAAHQ010000002">
    <property type="protein sequence ID" value="GAA0915164.1"/>
    <property type="molecule type" value="Genomic_DNA"/>
</dbReference>
<gene>
    <name evidence="1" type="ORF">GCM10009560_09240</name>
</gene>
<evidence type="ECO:0000313" key="2">
    <source>
        <dbReference type="Proteomes" id="UP001501578"/>
    </source>
</evidence>